<dbReference type="HOGENOM" id="CLU_101141_2_2_10"/>
<evidence type="ECO:0000256" key="2">
    <source>
        <dbReference type="ARBA" id="ARBA00022801"/>
    </source>
</evidence>
<dbReference type="SUPFAM" id="SSF54637">
    <property type="entry name" value="Thioesterase/thiol ester dehydrase-isomerase"/>
    <property type="match status" value="1"/>
</dbReference>
<dbReference type="GO" id="GO:0047617">
    <property type="term" value="F:fatty acyl-CoA hydrolase activity"/>
    <property type="evidence" value="ECO:0007669"/>
    <property type="project" value="TreeGrafter"/>
</dbReference>
<dbReference type="EMBL" id="CM001023">
    <property type="protein sequence ID" value="EAZ80316.1"/>
    <property type="molecule type" value="Genomic_DNA"/>
</dbReference>
<dbReference type="eggNOG" id="COG0824">
    <property type="taxonomic scope" value="Bacteria"/>
</dbReference>
<keyword evidence="4" id="KW-1185">Reference proteome</keyword>
<dbReference type="Gene3D" id="3.10.129.10">
    <property type="entry name" value="Hotdog Thioesterase"/>
    <property type="match status" value="1"/>
</dbReference>
<dbReference type="STRING" id="388413.ALPR1_05320"/>
<sequence length="143" mass="15998">MSKTANPELLDAFDFSIPLQIRFSDIDGYQHVNNGVYFNYYEHSRAVFLSDVCDWNVMEIGVVVAKIDIDYFRPIHLQDTVSAYVRCSKIGNSSFVLEQILAGKAAGGEEVIFSKSNCTMVSVDMKTMKPVSVPEAYRLKLGA</sequence>
<protein>
    <submittedName>
        <fullName evidence="3">Esterase</fullName>
    </submittedName>
</protein>
<comment type="similarity">
    <text evidence="1">Belongs to the 4-hydroxybenzoyl-CoA thioesterase family.</text>
</comment>
<dbReference type="PANTHER" id="PTHR31793">
    <property type="entry name" value="4-HYDROXYBENZOYL-COA THIOESTERASE FAMILY MEMBER"/>
    <property type="match status" value="1"/>
</dbReference>
<reference evidence="3 4" key="1">
    <citation type="journal article" date="2011" name="J. Bacteriol.">
        <title>Complete genome sequence of Algoriphagus sp. PR1, bacterial prey of a colony-forming choanoflagellate.</title>
        <authorList>
            <person name="Alegado R.A."/>
            <person name="Ferriera S."/>
            <person name="Nusbaum C."/>
            <person name="Young S.K."/>
            <person name="Zeng Q."/>
            <person name="Imamovic A."/>
            <person name="Fairclough S.R."/>
            <person name="King N."/>
        </authorList>
    </citation>
    <scope>NUCLEOTIDE SEQUENCE [LARGE SCALE GENOMIC DNA]</scope>
    <source>
        <strain evidence="3 4">PR1</strain>
    </source>
</reference>
<proteinExistence type="inferred from homology"/>
<accession>A3HYI0</accession>
<evidence type="ECO:0000256" key="1">
    <source>
        <dbReference type="ARBA" id="ARBA00005953"/>
    </source>
</evidence>
<dbReference type="InterPro" id="IPR050563">
    <property type="entry name" value="4-hydroxybenzoyl-CoA_TE"/>
</dbReference>
<dbReference type="Pfam" id="PF13279">
    <property type="entry name" value="4HBT_2"/>
    <property type="match status" value="1"/>
</dbReference>
<evidence type="ECO:0000313" key="3">
    <source>
        <dbReference type="EMBL" id="EAZ80316.1"/>
    </source>
</evidence>
<organism evidence="3 4">
    <name type="scientific">Algoriphagus machipongonensis</name>
    <dbReference type="NCBI Taxonomy" id="388413"/>
    <lineage>
        <taxon>Bacteria</taxon>
        <taxon>Pseudomonadati</taxon>
        <taxon>Bacteroidota</taxon>
        <taxon>Cytophagia</taxon>
        <taxon>Cytophagales</taxon>
        <taxon>Cyclobacteriaceae</taxon>
        <taxon>Algoriphagus</taxon>
    </lineage>
</organism>
<dbReference type="Proteomes" id="UP000003919">
    <property type="component" value="Chromosome"/>
</dbReference>
<dbReference type="EMBL" id="AAXU02000001">
    <property type="protein sequence ID" value="EAZ80316.1"/>
    <property type="molecule type" value="Genomic_DNA"/>
</dbReference>
<comment type="caution">
    <text evidence="3">The sequence shown here is derived from an EMBL/GenBank/DDBJ whole genome shotgun (WGS) entry which is preliminary data.</text>
</comment>
<gene>
    <name evidence="3" type="ORF">ALPR1_05320</name>
</gene>
<dbReference type="OrthoDB" id="9791529at2"/>
<dbReference type="PANTHER" id="PTHR31793:SF27">
    <property type="entry name" value="NOVEL THIOESTERASE SUPERFAMILY DOMAIN AND SAPOSIN A-TYPE DOMAIN CONTAINING PROTEIN (0610012H03RIK)"/>
    <property type="match status" value="1"/>
</dbReference>
<dbReference type="InterPro" id="IPR029069">
    <property type="entry name" value="HotDog_dom_sf"/>
</dbReference>
<keyword evidence="2" id="KW-0378">Hydrolase</keyword>
<dbReference type="RefSeq" id="WP_008198905.1">
    <property type="nucleotide sequence ID" value="NZ_CM001023.1"/>
</dbReference>
<dbReference type="AlphaFoldDB" id="A3HYI0"/>
<dbReference type="CDD" id="cd00586">
    <property type="entry name" value="4HBT"/>
    <property type="match status" value="1"/>
</dbReference>
<evidence type="ECO:0000313" key="4">
    <source>
        <dbReference type="Proteomes" id="UP000003919"/>
    </source>
</evidence>
<name>A3HYI0_9BACT</name>